<dbReference type="Pfam" id="PF00746">
    <property type="entry name" value="Gram_pos_anchor"/>
    <property type="match status" value="1"/>
</dbReference>
<evidence type="ECO:0000256" key="1">
    <source>
        <dbReference type="ARBA" id="ARBA00022512"/>
    </source>
</evidence>
<keyword evidence="6" id="KW-0812">Transmembrane</keyword>
<evidence type="ECO:0000313" key="8">
    <source>
        <dbReference type="EMBL" id="MDZ5034260.1"/>
    </source>
</evidence>
<accession>A0AAW9IW73</accession>
<evidence type="ECO:0000313" key="9">
    <source>
        <dbReference type="Proteomes" id="UP001289066"/>
    </source>
</evidence>
<sequence>SYTVIVIAFDEFGNTSLNPVLLENNENEKPVEVDKGELNKLIAESESLKEEDYTSESWKNLTTTLNDAKSILSKGDATQEEVDEAIKTLSKAIDELKLKKDNVSNENNNGNGNGNGNNNNEDGNDSRKDSVNSLPNTGGNSPIALGLFGTITSLVGAFMVKRKR</sequence>
<keyword evidence="6" id="KW-1133">Transmembrane helix</keyword>
<evidence type="ECO:0000256" key="2">
    <source>
        <dbReference type="ARBA" id="ARBA00022525"/>
    </source>
</evidence>
<evidence type="ECO:0000259" key="7">
    <source>
        <dbReference type="Pfam" id="PF00746"/>
    </source>
</evidence>
<proteinExistence type="predicted"/>
<reference evidence="8" key="1">
    <citation type="submission" date="2019-11" db="EMBL/GenBank/DDBJ databases">
        <title>Characterization of Clostridium perfringens isolates from swine manure treated agricultural soils.</title>
        <authorList>
            <person name="Wushke S.T."/>
        </authorList>
    </citation>
    <scope>NUCLEOTIDE SEQUENCE</scope>
    <source>
        <strain evidence="8">X15</strain>
    </source>
</reference>
<comment type="caution">
    <text evidence="8">The sequence shown here is derived from an EMBL/GenBank/DDBJ whole genome shotgun (WGS) entry which is preliminary data.</text>
</comment>
<dbReference type="AlphaFoldDB" id="A0AAW9IW73"/>
<feature type="non-terminal residue" evidence="8">
    <location>
        <position position="1"/>
    </location>
</feature>
<protein>
    <submittedName>
        <fullName evidence="8">LPXTG cell wall anchor domain-containing protein</fullName>
    </submittedName>
</protein>
<dbReference type="Pfam" id="PF07554">
    <property type="entry name" value="FIVAR"/>
    <property type="match status" value="1"/>
</dbReference>
<keyword evidence="3" id="KW-0732">Signal</keyword>
<dbReference type="EMBL" id="WNVG01000377">
    <property type="protein sequence ID" value="MDZ5034260.1"/>
    <property type="molecule type" value="Genomic_DNA"/>
</dbReference>
<evidence type="ECO:0000256" key="5">
    <source>
        <dbReference type="SAM" id="MobiDB-lite"/>
    </source>
</evidence>
<dbReference type="Proteomes" id="UP001289066">
    <property type="component" value="Unassembled WGS sequence"/>
</dbReference>
<keyword evidence="1" id="KW-0134">Cell wall</keyword>
<feature type="domain" description="Gram-positive cocci surface proteins LPxTG" evidence="7">
    <location>
        <begin position="128"/>
        <end position="164"/>
    </location>
</feature>
<evidence type="ECO:0000256" key="6">
    <source>
        <dbReference type="SAM" id="Phobius"/>
    </source>
</evidence>
<dbReference type="RefSeq" id="WP_322412759.1">
    <property type="nucleotide sequence ID" value="NZ_WNVG01000377.1"/>
</dbReference>
<dbReference type="NCBIfam" id="TIGR01167">
    <property type="entry name" value="LPXTG_anchor"/>
    <property type="match status" value="1"/>
</dbReference>
<dbReference type="Gene3D" id="1.20.1270.90">
    <property type="entry name" value="AF1782-like"/>
    <property type="match status" value="1"/>
</dbReference>
<gene>
    <name evidence="8" type="ORF">GNF81_16260</name>
</gene>
<feature type="region of interest" description="Disordered" evidence="5">
    <location>
        <begin position="100"/>
        <end position="137"/>
    </location>
</feature>
<evidence type="ECO:0000256" key="3">
    <source>
        <dbReference type="ARBA" id="ARBA00022729"/>
    </source>
</evidence>
<organism evidence="8 9">
    <name type="scientific">Clostridium perfringens</name>
    <dbReference type="NCBI Taxonomy" id="1502"/>
    <lineage>
        <taxon>Bacteria</taxon>
        <taxon>Bacillati</taxon>
        <taxon>Bacillota</taxon>
        <taxon>Clostridia</taxon>
        <taxon>Eubacteriales</taxon>
        <taxon>Clostridiaceae</taxon>
        <taxon>Clostridium</taxon>
    </lineage>
</organism>
<keyword evidence="6" id="KW-0472">Membrane</keyword>
<feature type="compositionally biased region" description="Low complexity" evidence="5">
    <location>
        <begin position="105"/>
        <end position="121"/>
    </location>
</feature>
<name>A0AAW9IW73_CLOPF</name>
<keyword evidence="4" id="KW-0572">Peptidoglycan-anchor</keyword>
<keyword evidence="2" id="KW-0964">Secreted</keyword>
<feature type="transmembrane region" description="Helical" evidence="6">
    <location>
        <begin position="143"/>
        <end position="160"/>
    </location>
</feature>
<evidence type="ECO:0000256" key="4">
    <source>
        <dbReference type="ARBA" id="ARBA00023088"/>
    </source>
</evidence>
<dbReference type="InterPro" id="IPR019931">
    <property type="entry name" value="LPXTG_anchor"/>
</dbReference>